<gene>
    <name evidence="1" type="ORF">DBRI1063_LOCUS12527</name>
</gene>
<accession>A0A7S2EFS7</accession>
<evidence type="ECO:0008006" key="2">
    <source>
        <dbReference type="Google" id="ProtNLM"/>
    </source>
</evidence>
<dbReference type="AlphaFoldDB" id="A0A7S2EFS7"/>
<dbReference type="EMBL" id="HBGN01019673">
    <property type="protein sequence ID" value="CAD9332873.1"/>
    <property type="molecule type" value="Transcribed_RNA"/>
</dbReference>
<sequence>MNNKSSLISQLAAATASASAERSAAGRFRLNEPMPPSLRSTEKATIASQVATAAAARGEITTDIIAHRRRTAALALASEIRANDPKLTSLKLYRRPGYGFNDTFSNLLQALAQNRTIQSVEMSWIFLASLTEAQRIILMTHLGRLPALTKLQMEGIGPASALVAALRGCRTNLQNLRVGSLRISSEQDVKEVADALSQLQSLRNVLLSNIRIKTNMRYRIDHADGSVHIEGIDDDHDDTASTEQPQQPRRLVAMDPILEALAGIPTLSKIALQLQLDSSKVTRLTDKTIQSLCEVPSRKYLMLHSCNLDDEHCNAISKALQDNKNTSMYSLSLAENEDISANGWCALATMLEKNYSLEYLHTDASERSYHSLPTSFPSIYCRAKMDHYLKLNRAGRGKLLLADHNNGDDGDDGEENDTHKGWIELLIKDKEDLNVVFYVFQTNPPLCKHVELV</sequence>
<evidence type="ECO:0000313" key="1">
    <source>
        <dbReference type="EMBL" id="CAD9332873.1"/>
    </source>
</evidence>
<name>A0A7S2EFS7_9STRA</name>
<proteinExistence type="predicted"/>
<dbReference type="InterPro" id="IPR032675">
    <property type="entry name" value="LRR_dom_sf"/>
</dbReference>
<dbReference type="Gene3D" id="3.80.10.10">
    <property type="entry name" value="Ribonuclease Inhibitor"/>
    <property type="match status" value="2"/>
</dbReference>
<reference evidence="1" key="1">
    <citation type="submission" date="2021-01" db="EMBL/GenBank/DDBJ databases">
        <authorList>
            <person name="Corre E."/>
            <person name="Pelletier E."/>
            <person name="Niang G."/>
            <person name="Scheremetjew M."/>
            <person name="Finn R."/>
            <person name="Kale V."/>
            <person name="Holt S."/>
            <person name="Cochrane G."/>
            <person name="Meng A."/>
            <person name="Brown T."/>
            <person name="Cohen L."/>
        </authorList>
    </citation>
    <scope>NUCLEOTIDE SEQUENCE</scope>
    <source>
        <strain evidence="1">Pop2</strain>
    </source>
</reference>
<dbReference type="SUPFAM" id="SSF52047">
    <property type="entry name" value="RNI-like"/>
    <property type="match status" value="1"/>
</dbReference>
<organism evidence="1">
    <name type="scientific">Ditylum brightwellii</name>
    <dbReference type="NCBI Taxonomy" id="49249"/>
    <lineage>
        <taxon>Eukaryota</taxon>
        <taxon>Sar</taxon>
        <taxon>Stramenopiles</taxon>
        <taxon>Ochrophyta</taxon>
        <taxon>Bacillariophyta</taxon>
        <taxon>Mediophyceae</taxon>
        <taxon>Lithodesmiophycidae</taxon>
        <taxon>Lithodesmiales</taxon>
        <taxon>Lithodesmiaceae</taxon>
        <taxon>Ditylum</taxon>
    </lineage>
</organism>
<protein>
    <recommendedName>
        <fullName evidence="2">RNI-like protein</fullName>
    </recommendedName>
</protein>